<dbReference type="InterPro" id="IPR000182">
    <property type="entry name" value="GNAT_dom"/>
</dbReference>
<reference evidence="5" key="1">
    <citation type="submission" date="2019-07" db="EMBL/GenBank/DDBJ databases">
        <title>Chitinimonas sp. nov., isolated from Ny-Alesund, arctica soil.</title>
        <authorList>
            <person name="Xu Q."/>
            <person name="Peng F."/>
        </authorList>
    </citation>
    <scope>NUCLEOTIDE SEQUENCE [LARGE SCALE GENOMIC DNA]</scope>
    <source>
        <strain evidence="5">R3-44</strain>
    </source>
</reference>
<dbReference type="EMBL" id="CP041730">
    <property type="protein sequence ID" value="QDQ28885.1"/>
    <property type="molecule type" value="Genomic_DNA"/>
</dbReference>
<evidence type="ECO:0000259" key="3">
    <source>
        <dbReference type="PROSITE" id="PS51186"/>
    </source>
</evidence>
<proteinExistence type="predicted"/>
<evidence type="ECO:0000256" key="2">
    <source>
        <dbReference type="ARBA" id="ARBA00023315"/>
    </source>
</evidence>
<sequence>MKLFQLHAGDSLDEAARLFDAYRQFYRQPSDLTACRTWLGMRLGAGQSVVYLAEEAGRAVGFMQLYPGFCSVALAPIWTLYDLYVAPEARGKGVAGLLLDEAQRFGQASGATYLQLSTAHDNHAAQRIYEAHGWQYDSVFRNYTLTLE</sequence>
<dbReference type="CDD" id="cd04301">
    <property type="entry name" value="NAT_SF"/>
    <property type="match status" value="1"/>
</dbReference>
<dbReference type="GO" id="GO:0016747">
    <property type="term" value="F:acyltransferase activity, transferring groups other than amino-acyl groups"/>
    <property type="evidence" value="ECO:0007669"/>
    <property type="project" value="InterPro"/>
</dbReference>
<dbReference type="SUPFAM" id="SSF55729">
    <property type="entry name" value="Acyl-CoA N-acyltransferases (Nat)"/>
    <property type="match status" value="1"/>
</dbReference>
<organism evidence="4 5">
    <name type="scientific">Chitinimonas arctica</name>
    <dbReference type="NCBI Taxonomy" id="2594795"/>
    <lineage>
        <taxon>Bacteria</taxon>
        <taxon>Pseudomonadati</taxon>
        <taxon>Pseudomonadota</taxon>
        <taxon>Betaproteobacteria</taxon>
        <taxon>Neisseriales</taxon>
        <taxon>Chitinibacteraceae</taxon>
        <taxon>Chitinimonas</taxon>
    </lineage>
</organism>
<gene>
    <name evidence="4" type="ORF">FNU76_22425</name>
</gene>
<name>A0A516SL59_9NEIS</name>
<keyword evidence="5" id="KW-1185">Reference proteome</keyword>
<evidence type="ECO:0000313" key="5">
    <source>
        <dbReference type="Proteomes" id="UP000317550"/>
    </source>
</evidence>
<dbReference type="OrthoDB" id="9805924at2"/>
<dbReference type="Proteomes" id="UP000317550">
    <property type="component" value="Chromosome"/>
</dbReference>
<protein>
    <submittedName>
        <fullName evidence="4">GNAT family N-acetyltransferase</fullName>
    </submittedName>
</protein>
<dbReference type="PROSITE" id="PS51186">
    <property type="entry name" value="GNAT"/>
    <property type="match status" value="1"/>
</dbReference>
<evidence type="ECO:0000256" key="1">
    <source>
        <dbReference type="ARBA" id="ARBA00022679"/>
    </source>
</evidence>
<dbReference type="InterPro" id="IPR050832">
    <property type="entry name" value="Bact_Acetyltransf"/>
</dbReference>
<dbReference type="AlphaFoldDB" id="A0A516SL59"/>
<dbReference type="PANTHER" id="PTHR43877:SF2">
    <property type="entry name" value="AMINOALKYLPHOSPHONATE N-ACETYLTRANSFERASE-RELATED"/>
    <property type="match status" value="1"/>
</dbReference>
<dbReference type="KEGG" id="cari:FNU76_22425"/>
<accession>A0A516SL59</accession>
<dbReference type="InterPro" id="IPR016181">
    <property type="entry name" value="Acyl_CoA_acyltransferase"/>
</dbReference>
<keyword evidence="1 4" id="KW-0808">Transferase</keyword>
<dbReference type="PANTHER" id="PTHR43877">
    <property type="entry name" value="AMINOALKYLPHOSPHONATE N-ACETYLTRANSFERASE-RELATED-RELATED"/>
    <property type="match status" value="1"/>
</dbReference>
<keyword evidence="2" id="KW-0012">Acyltransferase</keyword>
<feature type="domain" description="N-acetyltransferase" evidence="3">
    <location>
        <begin position="1"/>
        <end position="148"/>
    </location>
</feature>
<evidence type="ECO:0000313" key="4">
    <source>
        <dbReference type="EMBL" id="QDQ28885.1"/>
    </source>
</evidence>
<dbReference type="Pfam" id="PF00583">
    <property type="entry name" value="Acetyltransf_1"/>
    <property type="match status" value="1"/>
</dbReference>
<dbReference type="RefSeq" id="WP_144280268.1">
    <property type="nucleotide sequence ID" value="NZ_CP041730.1"/>
</dbReference>
<dbReference type="Gene3D" id="3.40.630.30">
    <property type="match status" value="1"/>
</dbReference>